<evidence type="ECO:0000313" key="3">
    <source>
        <dbReference type="Proteomes" id="UP000027222"/>
    </source>
</evidence>
<proteinExistence type="predicted"/>
<dbReference type="AlphaFoldDB" id="A0A067SHC1"/>
<dbReference type="HOGENOM" id="CLU_1349017_0_0_1"/>
<evidence type="ECO:0000313" key="2">
    <source>
        <dbReference type="EMBL" id="KDR70340.1"/>
    </source>
</evidence>
<reference evidence="3" key="1">
    <citation type="journal article" date="2014" name="Proc. Natl. Acad. Sci. U.S.A.">
        <title>Extensive sampling of basidiomycete genomes demonstrates inadequacy of the white-rot/brown-rot paradigm for wood decay fungi.</title>
        <authorList>
            <person name="Riley R."/>
            <person name="Salamov A.A."/>
            <person name="Brown D.W."/>
            <person name="Nagy L.G."/>
            <person name="Floudas D."/>
            <person name="Held B.W."/>
            <person name="Levasseur A."/>
            <person name="Lombard V."/>
            <person name="Morin E."/>
            <person name="Otillar R."/>
            <person name="Lindquist E.A."/>
            <person name="Sun H."/>
            <person name="LaButti K.M."/>
            <person name="Schmutz J."/>
            <person name="Jabbour D."/>
            <person name="Luo H."/>
            <person name="Baker S.E."/>
            <person name="Pisabarro A.G."/>
            <person name="Walton J.D."/>
            <person name="Blanchette R.A."/>
            <person name="Henrissat B."/>
            <person name="Martin F."/>
            <person name="Cullen D."/>
            <person name="Hibbett D.S."/>
            <person name="Grigoriev I.V."/>
        </authorList>
    </citation>
    <scope>NUCLEOTIDE SEQUENCE [LARGE SCALE GENOMIC DNA]</scope>
    <source>
        <strain evidence="3">CBS 339.88</strain>
    </source>
</reference>
<name>A0A067SHC1_GALM3</name>
<dbReference type="Proteomes" id="UP000027222">
    <property type="component" value="Unassembled WGS sequence"/>
</dbReference>
<feature type="region of interest" description="Disordered" evidence="1">
    <location>
        <begin position="123"/>
        <end position="158"/>
    </location>
</feature>
<gene>
    <name evidence="2" type="ORF">GALMADRAFT_144650</name>
</gene>
<feature type="compositionally biased region" description="Basic and acidic residues" evidence="1">
    <location>
        <begin position="129"/>
        <end position="153"/>
    </location>
</feature>
<keyword evidence="3" id="KW-1185">Reference proteome</keyword>
<feature type="region of interest" description="Disordered" evidence="1">
    <location>
        <begin position="1"/>
        <end position="32"/>
    </location>
</feature>
<protein>
    <submittedName>
        <fullName evidence="2">Uncharacterized protein</fullName>
    </submittedName>
</protein>
<dbReference type="EMBL" id="KL142397">
    <property type="protein sequence ID" value="KDR70340.1"/>
    <property type="molecule type" value="Genomic_DNA"/>
</dbReference>
<organism evidence="2 3">
    <name type="scientific">Galerina marginata (strain CBS 339.88)</name>
    <dbReference type="NCBI Taxonomy" id="685588"/>
    <lineage>
        <taxon>Eukaryota</taxon>
        <taxon>Fungi</taxon>
        <taxon>Dikarya</taxon>
        <taxon>Basidiomycota</taxon>
        <taxon>Agaricomycotina</taxon>
        <taxon>Agaricomycetes</taxon>
        <taxon>Agaricomycetidae</taxon>
        <taxon>Agaricales</taxon>
        <taxon>Agaricineae</taxon>
        <taxon>Strophariaceae</taxon>
        <taxon>Galerina</taxon>
    </lineage>
</organism>
<feature type="region of interest" description="Disordered" evidence="1">
    <location>
        <begin position="174"/>
        <end position="203"/>
    </location>
</feature>
<evidence type="ECO:0000256" key="1">
    <source>
        <dbReference type="SAM" id="MobiDB-lite"/>
    </source>
</evidence>
<accession>A0A067SHC1</accession>
<sequence length="203" mass="21337">MGTAICSAGVAQKNRDTPVLPTPFTPRTGGTGELEKRGTRVQTFRGAISGPPIFSSPLGNAFHTTAHLGHLPHVSGSSGSFDLGLPAAARATRHQGPVGGYEVDGQRDVVIRCPQDVRRGAVAATQSVHETRARDRAGPGETALERAEKERGHAGLAKPCRLLPLSPLSRKVKLEVSERSGGGELRLRDGKRGQAACGVDEEL</sequence>